<gene>
    <name evidence="2" type="ORF">HOO65_070319</name>
</gene>
<feature type="compositionally biased region" description="Basic and acidic residues" evidence="1">
    <location>
        <begin position="40"/>
        <end position="52"/>
    </location>
</feature>
<feature type="compositionally biased region" description="Basic and acidic residues" evidence="1">
    <location>
        <begin position="427"/>
        <end position="437"/>
    </location>
</feature>
<proteinExistence type="predicted"/>
<feature type="compositionally biased region" description="Polar residues" evidence="1">
    <location>
        <begin position="183"/>
        <end position="192"/>
    </location>
</feature>
<comment type="caution">
    <text evidence="2">The sequence shown here is derived from an EMBL/GenBank/DDBJ whole genome shotgun (WGS) entry which is preliminary data.</text>
</comment>
<name>A0ABR4MC72_9PEZI</name>
<feature type="region of interest" description="Disordered" evidence="1">
    <location>
        <begin position="427"/>
        <end position="459"/>
    </location>
</feature>
<feature type="region of interest" description="Disordered" evidence="1">
    <location>
        <begin position="168"/>
        <end position="223"/>
    </location>
</feature>
<evidence type="ECO:0000256" key="1">
    <source>
        <dbReference type="SAM" id="MobiDB-lite"/>
    </source>
</evidence>
<organism evidence="2 3">
    <name type="scientific">Ceratocystis lukuohia</name>
    <dbReference type="NCBI Taxonomy" id="2019550"/>
    <lineage>
        <taxon>Eukaryota</taxon>
        <taxon>Fungi</taxon>
        <taxon>Dikarya</taxon>
        <taxon>Ascomycota</taxon>
        <taxon>Pezizomycotina</taxon>
        <taxon>Sordariomycetes</taxon>
        <taxon>Hypocreomycetidae</taxon>
        <taxon>Microascales</taxon>
        <taxon>Ceratocystidaceae</taxon>
        <taxon>Ceratocystis</taxon>
    </lineage>
</organism>
<feature type="compositionally biased region" description="Pro residues" evidence="1">
    <location>
        <begin position="19"/>
        <end position="32"/>
    </location>
</feature>
<feature type="compositionally biased region" description="Polar residues" evidence="1">
    <location>
        <begin position="438"/>
        <end position="452"/>
    </location>
</feature>
<feature type="compositionally biased region" description="Low complexity" evidence="1">
    <location>
        <begin position="66"/>
        <end position="87"/>
    </location>
</feature>
<feature type="compositionally biased region" description="Polar residues" evidence="1">
    <location>
        <begin position="56"/>
        <end position="65"/>
    </location>
</feature>
<dbReference type="Proteomes" id="UP001610728">
    <property type="component" value="Unassembled WGS sequence"/>
</dbReference>
<feature type="region of interest" description="Disordered" evidence="1">
    <location>
        <begin position="1"/>
        <end position="96"/>
    </location>
</feature>
<keyword evidence="3" id="KW-1185">Reference proteome</keyword>
<dbReference type="RefSeq" id="XP_070857037.1">
    <property type="nucleotide sequence ID" value="XM_071001306.1"/>
</dbReference>
<evidence type="ECO:0000313" key="2">
    <source>
        <dbReference type="EMBL" id="KAL2885857.1"/>
    </source>
</evidence>
<dbReference type="GeneID" id="98120424"/>
<accession>A0ABR4MC72</accession>
<reference evidence="2 3" key="1">
    <citation type="submission" date="2020-05" db="EMBL/GenBank/DDBJ databases">
        <title>Ceratocystis lukuohia genome.</title>
        <authorList>
            <person name="Harrington T.C."/>
            <person name="Kim K."/>
            <person name="Mayers C.G."/>
        </authorList>
    </citation>
    <scope>NUCLEOTIDE SEQUENCE [LARGE SCALE GENOMIC DNA]</scope>
    <source>
        <strain evidence="2 3">C4212</strain>
    </source>
</reference>
<sequence>MEDTDMVDQTRQPCKAASPHPPDPPSQMPPLRPLTVTAPDHPREEPPNEKEVPLQTPGSVAQQQSPAATDAAATTTGTTTTDPTPTDNGAKKPKGSFSKLLDTVWKEANKEREAKKRGAAALMLALDNFEVNPGLDKNDQTARLEVDYLLKEVKELVAKRLRLNLAGTTPSQARTQPTHKAKSQQTDTQMTWAQKAASGKETATPAIPAKPTDTGKPQAKPLDTNVGNRYLATLYEDSKWRKVNTSVTRQRLNQVIFKGQDKVAKVTETRTGLAITLKDGTLDREMKERIGNFLSAAELEMESIWEKFVIPNIPATINTVENNKLVSRRTSLEDVRKEVQEAFGGTVKSMVWREYERDPTMKGLRVAVHKPEKIPRTMEILGLTRVVRSSHGTPRPPPQCDRCGRTHQTKNCNYPLRCKTCRGPHRLSEHQENKATESNKTSSEQGTPSRAQAGQPPLE</sequence>
<evidence type="ECO:0000313" key="3">
    <source>
        <dbReference type="Proteomes" id="UP001610728"/>
    </source>
</evidence>
<protein>
    <submittedName>
        <fullName evidence="2">115 kDa protein in type-1 retrotransposable element R1DM</fullName>
    </submittedName>
</protein>
<dbReference type="EMBL" id="JABSNW010000007">
    <property type="protein sequence ID" value="KAL2885857.1"/>
    <property type="molecule type" value="Genomic_DNA"/>
</dbReference>